<dbReference type="AlphaFoldDB" id="A0A9X3MW52"/>
<feature type="binding site" evidence="9">
    <location>
        <position position="96"/>
    </location>
    <ligand>
        <name>Zn(2+)</name>
        <dbReference type="ChEBI" id="CHEBI:29105"/>
        <note>catalytic</note>
    </ligand>
</feature>
<comment type="caution">
    <text evidence="10">The sequence shown here is derived from an EMBL/GenBank/DDBJ whole genome shotgun (WGS) entry which is preliminary data.</text>
</comment>
<reference evidence="10" key="1">
    <citation type="submission" date="2022-10" db="EMBL/GenBank/DDBJ databases">
        <title>The WGS of Solirubrobacter ginsenosidimutans DSM 21036.</title>
        <authorList>
            <person name="Jiang Z."/>
        </authorList>
    </citation>
    <scope>NUCLEOTIDE SEQUENCE</scope>
    <source>
        <strain evidence="10">DSM 21036</strain>
    </source>
</reference>
<dbReference type="GO" id="GO:0008270">
    <property type="term" value="F:zinc ion binding"/>
    <property type="evidence" value="ECO:0007669"/>
    <property type="project" value="UniProtKB-UniRule"/>
</dbReference>
<evidence type="ECO:0000256" key="2">
    <source>
        <dbReference type="ARBA" id="ARBA00022517"/>
    </source>
</evidence>
<comment type="cofactor">
    <cofactor evidence="9">
        <name>Zn(2+)</name>
        <dbReference type="ChEBI" id="CHEBI:29105"/>
    </cofactor>
    <text evidence="9">Binds 1 zinc ion.</text>
</comment>
<keyword evidence="3 9" id="KW-0698">rRNA processing</keyword>
<dbReference type="PANTHER" id="PTHR46986:SF1">
    <property type="entry name" value="ENDORIBONUCLEASE YBEY, CHLOROPLASTIC"/>
    <property type="match status" value="1"/>
</dbReference>
<dbReference type="HAMAP" id="MF_00009">
    <property type="entry name" value="Endoribonucl_YbeY"/>
    <property type="match status" value="1"/>
</dbReference>
<comment type="function">
    <text evidence="9">Single strand-specific metallo-endoribonuclease involved in late-stage 70S ribosome quality control and in maturation of the 3' terminus of the 16S rRNA.</text>
</comment>
<feature type="binding site" evidence="9">
    <location>
        <position position="100"/>
    </location>
    <ligand>
        <name>Zn(2+)</name>
        <dbReference type="ChEBI" id="CHEBI:29105"/>
        <note>catalytic</note>
    </ligand>
</feature>
<proteinExistence type="inferred from homology"/>
<evidence type="ECO:0000313" key="11">
    <source>
        <dbReference type="Proteomes" id="UP001149140"/>
    </source>
</evidence>
<evidence type="ECO:0000256" key="1">
    <source>
        <dbReference type="ARBA" id="ARBA00010875"/>
    </source>
</evidence>
<evidence type="ECO:0000256" key="5">
    <source>
        <dbReference type="ARBA" id="ARBA00022723"/>
    </source>
</evidence>
<keyword evidence="4 9" id="KW-0540">Nuclease</keyword>
<dbReference type="GO" id="GO:0004521">
    <property type="term" value="F:RNA endonuclease activity"/>
    <property type="evidence" value="ECO:0007669"/>
    <property type="project" value="UniProtKB-UniRule"/>
</dbReference>
<keyword evidence="7 9" id="KW-0378">Hydrolase</keyword>
<dbReference type="PANTHER" id="PTHR46986">
    <property type="entry name" value="ENDORIBONUCLEASE YBEY, CHLOROPLASTIC"/>
    <property type="match status" value="1"/>
</dbReference>
<evidence type="ECO:0000256" key="3">
    <source>
        <dbReference type="ARBA" id="ARBA00022552"/>
    </source>
</evidence>
<evidence type="ECO:0000256" key="8">
    <source>
        <dbReference type="ARBA" id="ARBA00022833"/>
    </source>
</evidence>
<dbReference type="Gene3D" id="3.40.390.30">
    <property type="entry name" value="Metalloproteases ('zincins'), catalytic domain"/>
    <property type="match status" value="1"/>
</dbReference>
<dbReference type="GO" id="GO:0005737">
    <property type="term" value="C:cytoplasm"/>
    <property type="evidence" value="ECO:0007669"/>
    <property type="project" value="UniProtKB-SubCell"/>
</dbReference>
<name>A0A9X3MW52_9ACTN</name>
<keyword evidence="9" id="KW-0963">Cytoplasm</keyword>
<evidence type="ECO:0000313" key="10">
    <source>
        <dbReference type="EMBL" id="MDA0163527.1"/>
    </source>
</evidence>
<dbReference type="NCBIfam" id="TIGR00043">
    <property type="entry name" value="rRNA maturation RNase YbeY"/>
    <property type="match status" value="1"/>
</dbReference>
<comment type="subcellular location">
    <subcellularLocation>
        <location evidence="9">Cytoplasm</location>
    </subcellularLocation>
</comment>
<dbReference type="EMBL" id="JAPDOD010000025">
    <property type="protein sequence ID" value="MDA0163527.1"/>
    <property type="molecule type" value="Genomic_DNA"/>
</dbReference>
<organism evidence="10 11">
    <name type="scientific">Solirubrobacter ginsenosidimutans</name>
    <dbReference type="NCBI Taxonomy" id="490573"/>
    <lineage>
        <taxon>Bacteria</taxon>
        <taxon>Bacillati</taxon>
        <taxon>Actinomycetota</taxon>
        <taxon>Thermoleophilia</taxon>
        <taxon>Solirubrobacterales</taxon>
        <taxon>Solirubrobacteraceae</taxon>
        <taxon>Solirubrobacter</taxon>
    </lineage>
</organism>
<evidence type="ECO:0000256" key="6">
    <source>
        <dbReference type="ARBA" id="ARBA00022759"/>
    </source>
</evidence>
<dbReference type="SUPFAM" id="SSF55486">
    <property type="entry name" value="Metalloproteases ('zincins'), catalytic domain"/>
    <property type="match status" value="1"/>
</dbReference>
<accession>A0A9X3MW52</accession>
<keyword evidence="11" id="KW-1185">Reference proteome</keyword>
<dbReference type="InterPro" id="IPR002036">
    <property type="entry name" value="YbeY"/>
</dbReference>
<keyword evidence="8 9" id="KW-0862">Zinc</keyword>
<dbReference type="GO" id="GO:0006364">
    <property type="term" value="P:rRNA processing"/>
    <property type="evidence" value="ECO:0007669"/>
    <property type="project" value="UniProtKB-UniRule"/>
</dbReference>
<gene>
    <name evidence="9 10" type="primary">ybeY</name>
    <name evidence="10" type="ORF">OM076_24855</name>
</gene>
<sequence>MEIDVIGNALPPGRVEEAVAYAAASAGIEEGHVAIEFVNAERIAELNETWRGKVGPTDVLSFPVDEDDEDPLGERELGDVFICPEYTSDLVEAVVHGVLHLTGMDHEEDEGEMLAVQAEIMGWLR</sequence>
<dbReference type="InterPro" id="IPR023091">
    <property type="entry name" value="MetalPrtase_cat_dom_sf_prd"/>
</dbReference>
<dbReference type="Pfam" id="PF02130">
    <property type="entry name" value="YbeY"/>
    <property type="match status" value="1"/>
</dbReference>
<feature type="binding site" evidence="9">
    <location>
        <position position="106"/>
    </location>
    <ligand>
        <name>Zn(2+)</name>
        <dbReference type="ChEBI" id="CHEBI:29105"/>
        <note>catalytic</note>
    </ligand>
</feature>
<evidence type="ECO:0000256" key="9">
    <source>
        <dbReference type="HAMAP-Rule" id="MF_00009"/>
    </source>
</evidence>
<dbReference type="EC" id="3.1.-.-" evidence="9"/>
<keyword evidence="5 9" id="KW-0479">Metal-binding</keyword>
<comment type="similarity">
    <text evidence="1 9">Belongs to the endoribonuclease YbeY family.</text>
</comment>
<dbReference type="Proteomes" id="UP001149140">
    <property type="component" value="Unassembled WGS sequence"/>
</dbReference>
<protein>
    <recommendedName>
        <fullName evidence="9">Endoribonuclease YbeY</fullName>
        <ecNumber evidence="9">3.1.-.-</ecNumber>
    </recommendedName>
</protein>
<evidence type="ECO:0000256" key="7">
    <source>
        <dbReference type="ARBA" id="ARBA00022801"/>
    </source>
</evidence>
<dbReference type="GO" id="GO:0004222">
    <property type="term" value="F:metalloendopeptidase activity"/>
    <property type="evidence" value="ECO:0007669"/>
    <property type="project" value="InterPro"/>
</dbReference>
<evidence type="ECO:0000256" key="4">
    <source>
        <dbReference type="ARBA" id="ARBA00022722"/>
    </source>
</evidence>
<keyword evidence="2 9" id="KW-0690">Ribosome biogenesis</keyword>
<keyword evidence="6 9" id="KW-0255">Endonuclease</keyword>